<evidence type="ECO:0000313" key="3">
    <source>
        <dbReference type="Proteomes" id="UP000326912"/>
    </source>
</evidence>
<dbReference type="Proteomes" id="UP000326912">
    <property type="component" value="Unassembled WGS sequence"/>
</dbReference>
<dbReference type="InterPro" id="IPR003781">
    <property type="entry name" value="CoA-bd"/>
</dbReference>
<evidence type="ECO:0000313" key="2">
    <source>
        <dbReference type="EMBL" id="GER90999.1"/>
    </source>
</evidence>
<accession>A0A5J4KXX9</accession>
<dbReference type="AlphaFoldDB" id="A0A5J4KXX9"/>
<dbReference type="PANTHER" id="PTHR33303:SF2">
    <property type="entry name" value="COA-BINDING DOMAIN-CONTAINING PROTEIN"/>
    <property type="match status" value="1"/>
</dbReference>
<dbReference type="InterPro" id="IPR036291">
    <property type="entry name" value="NAD(P)-bd_dom_sf"/>
</dbReference>
<dbReference type="Gene3D" id="3.40.50.720">
    <property type="entry name" value="NAD(P)-binding Rossmann-like Domain"/>
    <property type="match status" value="1"/>
</dbReference>
<organism evidence="2 3">
    <name type="scientific">Dictyobacter vulcani</name>
    <dbReference type="NCBI Taxonomy" id="2607529"/>
    <lineage>
        <taxon>Bacteria</taxon>
        <taxon>Bacillati</taxon>
        <taxon>Chloroflexota</taxon>
        <taxon>Ktedonobacteria</taxon>
        <taxon>Ktedonobacterales</taxon>
        <taxon>Dictyobacteraceae</taxon>
        <taxon>Dictyobacter</taxon>
    </lineage>
</organism>
<reference evidence="2 3" key="1">
    <citation type="submission" date="2019-10" db="EMBL/GenBank/DDBJ databases">
        <title>Dictyobacter vulcani sp. nov., within the class Ktedonobacteria, isolated from soil of volcanic Mt. Zao.</title>
        <authorList>
            <person name="Zheng Y."/>
            <person name="Wang C.M."/>
            <person name="Sakai Y."/>
            <person name="Abe K."/>
            <person name="Yokota A."/>
            <person name="Yabe S."/>
        </authorList>
    </citation>
    <scope>NUCLEOTIDE SEQUENCE [LARGE SCALE GENOMIC DNA]</scope>
    <source>
        <strain evidence="2 3">W12</strain>
    </source>
</reference>
<dbReference type="EMBL" id="BKZW01000003">
    <property type="protein sequence ID" value="GER90999.1"/>
    <property type="molecule type" value="Genomic_DNA"/>
</dbReference>
<dbReference type="SUPFAM" id="SSF51735">
    <property type="entry name" value="NAD(P)-binding Rossmann-fold domains"/>
    <property type="match status" value="1"/>
</dbReference>
<dbReference type="SMART" id="SM00881">
    <property type="entry name" value="CoA_binding"/>
    <property type="match status" value="1"/>
</dbReference>
<evidence type="ECO:0000259" key="1">
    <source>
        <dbReference type="SMART" id="SM00881"/>
    </source>
</evidence>
<sequence length="151" mass="16961">MTETIDNHMPDLLLNILQHYHHIAVVGLSAKPHRPSRDVSAYMQHAGYNIIPINPVYAGQQILGKRVYATLADAKAAGEQIELVNVFRRSEQTPPLVAEATSAGAQALWLQLGIANQETRERARQAGLLFVEDRCIKIEHARYHHLLEKQL</sequence>
<dbReference type="PANTHER" id="PTHR33303">
    <property type="entry name" value="CYTOPLASMIC PROTEIN-RELATED"/>
    <property type="match status" value="1"/>
</dbReference>
<feature type="domain" description="CoA-binding" evidence="1">
    <location>
        <begin position="17"/>
        <end position="114"/>
    </location>
</feature>
<protein>
    <submittedName>
        <fullName evidence="2">CoA-binding protein</fullName>
    </submittedName>
</protein>
<name>A0A5J4KXX9_9CHLR</name>
<dbReference type="RefSeq" id="WP_151758700.1">
    <property type="nucleotide sequence ID" value="NZ_BKZW01000003.1"/>
</dbReference>
<gene>
    <name evidence="2" type="ORF">KDW_51610</name>
</gene>
<dbReference type="Pfam" id="PF13380">
    <property type="entry name" value="CoA_binding_2"/>
    <property type="match status" value="1"/>
</dbReference>
<comment type="caution">
    <text evidence="2">The sequence shown here is derived from an EMBL/GenBank/DDBJ whole genome shotgun (WGS) entry which is preliminary data.</text>
</comment>
<proteinExistence type="predicted"/>
<keyword evidence="3" id="KW-1185">Reference proteome</keyword>